<keyword evidence="3" id="KW-1185">Reference proteome</keyword>
<evidence type="ECO:0000313" key="3">
    <source>
        <dbReference type="Proteomes" id="UP000247454"/>
    </source>
</evidence>
<name>A0A318SU02_9HYPH</name>
<dbReference type="RefSeq" id="WP_110754778.1">
    <property type="nucleotide sequence ID" value="NZ_QJTF01000041.1"/>
</dbReference>
<accession>A0A318SU02</accession>
<dbReference type="PROSITE" id="PS50075">
    <property type="entry name" value="CARRIER"/>
    <property type="match status" value="1"/>
</dbReference>
<evidence type="ECO:0000259" key="1">
    <source>
        <dbReference type="PROSITE" id="PS50075"/>
    </source>
</evidence>
<dbReference type="Pfam" id="PF00550">
    <property type="entry name" value="PP-binding"/>
    <property type="match status" value="1"/>
</dbReference>
<dbReference type="InterPro" id="IPR036736">
    <property type="entry name" value="ACP-like_sf"/>
</dbReference>
<comment type="caution">
    <text evidence="2">The sequence shown here is derived from an EMBL/GenBank/DDBJ whole genome shotgun (WGS) entry which is preliminary data.</text>
</comment>
<dbReference type="InterPro" id="IPR009081">
    <property type="entry name" value="PP-bd_ACP"/>
</dbReference>
<proteinExistence type="predicted"/>
<dbReference type="AlphaFoldDB" id="A0A318SU02"/>
<dbReference type="Gene3D" id="1.10.1200.10">
    <property type="entry name" value="ACP-like"/>
    <property type="match status" value="1"/>
</dbReference>
<feature type="domain" description="Carrier" evidence="1">
    <location>
        <begin position="1"/>
        <end position="72"/>
    </location>
</feature>
<dbReference type="SUPFAM" id="SSF47336">
    <property type="entry name" value="ACP-like"/>
    <property type="match status" value="1"/>
</dbReference>
<dbReference type="OrthoDB" id="9811033at2"/>
<reference evidence="2 3" key="1">
    <citation type="submission" date="2018-06" db="EMBL/GenBank/DDBJ databases">
        <title>Genomic Encyclopedia of Type Strains, Phase III (KMG-III): the genomes of soil and plant-associated and newly described type strains.</title>
        <authorList>
            <person name="Whitman W."/>
        </authorList>
    </citation>
    <scope>NUCLEOTIDE SEQUENCE [LARGE SCALE GENOMIC DNA]</scope>
    <source>
        <strain evidence="2 3">ORS 1419</strain>
    </source>
</reference>
<sequence length="75" mass="8638">MTLKKLIADVLRIDESDVTEESSSKTLKAWNSSRHVELVMAIEKHYKVRFGSAEIAALQSFRQIREMLTKKDVVM</sequence>
<evidence type="ECO:0000313" key="2">
    <source>
        <dbReference type="EMBL" id="PYE85133.1"/>
    </source>
</evidence>
<organism evidence="2 3">
    <name type="scientific">Phyllobacterium leguminum</name>
    <dbReference type="NCBI Taxonomy" id="314237"/>
    <lineage>
        <taxon>Bacteria</taxon>
        <taxon>Pseudomonadati</taxon>
        <taxon>Pseudomonadota</taxon>
        <taxon>Alphaproteobacteria</taxon>
        <taxon>Hyphomicrobiales</taxon>
        <taxon>Phyllobacteriaceae</taxon>
        <taxon>Phyllobacterium</taxon>
    </lineage>
</organism>
<protein>
    <submittedName>
        <fullName evidence="2">Acyl carrier protein</fullName>
    </submittedName>
</protein>
<dbReference type="Proteomes" id="UP000247454">
    <property type="component" value="Unassembled WGS sequence"/>
</dbReference>
<dbReference type="EMBL" id="QJTF01000041">
    <property type="protein sequence ID" value="PYE85133.1"/>
    <property type="molecule type" value="Genomic_DNA"/>
</dbReference>
<gene>
    <name evidence="2" type="ORF">C7477_1413</name>
</gene>